<gene>
    <name evidence="1" type="ORF">DFR70_101920</name>
</gene>
<organism evidence="1 2">
    <name type="scientific">Nocardia tenerifensis</name>
    <dbReference type="NCBI Taxonomy" id="228006"/>
    <lineage>
        <taxon>Bacteria</taxon>
        <taxon>Bacillati</taxon>
        <taxon>Actinomycetota</taxon>
        <taxon>Actinomycetes</taxon>
        <taxon>Mycobacteriales</taxon>
        <taxon>Nocardiaceae</taxon>
        <taxon>Nocardia</taxon>
    </lineage>
</organism>
<accession>A0A318KBI9</accession>
<evidence type="ECO:0000313" key="2">
    <source>
        <dbReference type="Proteomes" id="UP000247569"/>
    </source>
</evidence>
<dbReference type="OrthoDB" id="191189at2"/>
<dbReference type="Pfam" id="PF10604">
    <property type="entry name" value="Polyketide_cyc2"/>
    <property type="match status" value="1"/>
</dbReference>
<protein>
    <submittedName>
        <fullName evidence="1">Polyketide cyclase/dehydrase/lipid transport protein</fullName>
    </submittedName>
</protein>
<sequence length="150" mass="16833">MLLKFGETATISGDLASIWDTATDVERWSTWDPHLLGSGFEGEFVPGAQGWTRPKGTPKNAKGPFKVTAVDPQRSFATESPMPMGKMLIETRYEPAGPGRVKVSRDVELHGGFVPFFWLVFYRKMRRDLMSTFVALEREAHQRATEGKGR</sequence>
<comment type="caution">
    <text evidence="1">The sequence shown here is derived from an EMBL/GenBank/DDBJ whole genome shotgun (WGS) entry which is preliminary data.</text>
</comment>
<name>A0A318KBI9_9NOCA</name>
<dbReference type="SUPFAM" id="SSF55961">
    <property type="entry name" value="Bet v1-like"/>
    <property type="match status" value="1"/>
</dbReference>
<dbReference type="Proteomes" id="UP000247569">
    <property type="component" value="Unassembled WGS sequence"/>
</dbReference>
<dbReference type="InterPro" id="IPR023393">
    <property type="entry name" value="START-like_dom_sf"/>
</dbReference>
<dbReference type="RefSeq" id="WP_040741483.1">
    <property type="nucleotide sequence ID" value="NZ_QJKF01000001.1"/>
</dbReference>
<keyword evidence="2" id="KW-1185">Reference proteome</keyword>
<evidence type="ECO:0000313" key="1">
    <source>
        <dbReference type="EMBL" id="PXX71486.1"/>
    </source>
</evidence>
<proteinExistence type="predicted"/>
<dbReference type="EMBL" id="QJKF01000001">
    <property type="protein sequence ID" value="PXX71486.1"/>
    <property type="molecule type" value="Genomic_DNA"/>
</dbReference>
<dbReference type="InterPro" id="IPR019587">
    <property type="entry name" value="Polyketide_cyclase/dehydratase"/>
</dbReference>
<dbReference type="AlphaFoldDB" id="A0A318KBI9"/>
<dbReference type="Gene3D" id="3.30.530.20">
    <property type="match status" value="1"/>
</dbReference>
<reference evidence="1 2" key="1">
    <citation type="submission" date="2018-05" db="EMBL/GenBank/DDBJ databases">
        <title>Genomic Encyclopedia of Type Strains, Phase IV (KMG-IV): sequencing the most valuable type-strain genomes for metagenomic binning, comparative biology and taxonomic classification.</title>
        <authorList>
            <person name="Goeker M."/>
        </authorList>
    </citation>
    <scope>NUCLEOTIDE SEQUENCE [LARGE SCALE GENOMIC DNA]</scope>
    <source>
        <strain evidence="1 2">DSM 44704</strain>
    </source>
</reference>